<accession>A0A9E7I790</accession>
<sequence length="82" mass="9003">MGVSAWARPVLQRLLHACPSHRRSSDALLLPRQCEPNPIESSDVWGSHGRGGGGEVWAMAFRVRAVTAPCCLPPHDFLDMLK</sequence>
<gene>
    <name evidence="1" type="ORF">MUK42_05406</name>
</gene>
<protein>
    <submittedName>
        <fullName evidence="1">Uncharacterized protein</fullName>
    </submittedName>
</protein>
<organism evidence="1 2">
    <name type="scientific">Musa troglodytarum</name>
    <name type="common">fe'i banana</name>
    <dbReference type="NCBI Taxonomy" id="320322"/>
    <lineage>
        <taxon>Eukaryota</taxon>
        <taxon>Viridiplantae</taxon>
        <taxon>Streptophyta</taxon>
        <taxon>Embryophyta</taxon>
        <taxon>Tracheophyta</taxon>
        <taxon>Spermatophyta</taxon>
        <taxon>Magnoliopsida</taxon>
        <taxon>Liliopsida</taxon>
        <taxon>Zingiberales</taxon>
        <taxon>Musaceae</taxon>
        <taxon>Musa</taxon>
    </lineage>
</organism>
<dbReference type="AlphaFoldDB" id="A0A9E7I790"/>
<name>A0A9E7I790_9LILI</name>
<reference evidence="1" key="1">
    <citation type="submission" date="2022-05" db="EMBL/GenBank/DDBJ databases">
        <title>The Musa troglodytarum L. genome provides insights into the mechanism of non-climacteric behaviour and enrichment of carotenoids.</title>
        <authorList>
            <person name="Wang J."/>
        </authorList>
    </citation>
    <scope>NUCLEOTIDE SEQUENCE</scope>
    <source>
        <tissue evidence="1">Leaf</tissue>
    </source>
</reference>
<dbReference type="EMBL" id="CP097511">
    <property type="protein sequence ID" value="URE46801.1"/>
    <property type="molecule type" value="Genomic_DNA"/>
</dbReference>
<keyword evidence="2" id="KW-1185">Reference proteome</keyword>
<dbReference type="Proteomes" id="UP001055439">
    <property type="component" value="Chromosome 9"/>
</dbReference>
<evidence type="ECO:0000313" key="1">
    <source>
        <dbReference type="EMBL" id="URE46801.1"/>
    </source>
</evidence>
<proteinExistence type="predicted"/>
<evidence type="ECO:0000313" key="2">
    <source>
        <dbReference type="Proteomes" id="UP001055439"/>
    </source>
</evidence>